<dbReference type="Proteomes" id="UP000267804">
    <property type="component" value="Chromosome"/>
</dbReference>
<evidence type="ECO:0000313" key="2">
    <source>
        <dbReference type="Proteomes" id="UP000267804"/>
    </source>
</evidence>
<gene>
    <name evidence="1" type="ORF">CSH63_04285</name>
</gene>
<evidence type="ECO:0000313" key="1">
    <source>
        <dbReference type="EMBL" id="AYF26693.1"/>
    </source>
</evidence>
<organism evidence="1 2">
    <name type="scientific">Micromonospora tulbaghiae</name>
    <dbReference type="NCBI Taxonomy" id="479978"/>
    <lineage>
        <taxon>Bacteria</taxon>
        <taxon>Bacillati</taxon>
        <taxon>Actinomycetota</taxon>
        <taxon>Actinomycetes</taxon>
        <taxon>Micromonosporales</taxon>
        <taxon>Micromonosporaceae</taxon>
        <taxon>Micromonospora</taxon>
    </lineage>
</organism>
<sequence>MRNSLMDRAAGNQIDVILTHPRHQQALRDMIGLIADLRRCRLPVDLYEFQERLLRSVLETEERWSEIRRVVHRLKKRRGTVPADAPDLESGLDPLDLDAWRLEEEVFERVWRQLKSIGDALAWRAFGYDRRVIVALSRNASPGPMHGKDGLIKEREVIESAWRDNGEFVLHHDLTAALRVGDLSVFRADGSVLLHEVKTNSNRRIKKQDQLLIDTSMVLAGEGTLPSGFTPVRTQIPFVTNLRGLREVLALAHERTGIQAGVVSPGRAVVAASQYAAAHHYREDTFGDRFSTELARYRRKVGIRSPERTLTMTSIDSVARWPTRPPWAIYPLAPEVAASLIADAMFFFVCMSPDAIINRLADVGVRAEWMQRLDGTEDWDKPLLRVAAAAGNRLWFTSLNPEAIAGLMLEFIDLPTWCSQVAVMLGGDVPARTRPWPSFTNEYKTWA</sequence>
<dbReference type="EMBL" id="CP024087">
    <property type="protein sequence ID" value="AYF26693.1"/>
    <property type="molecule type" value="Genomic_DNA"/>
</dbReference>
<dbReference type="AlphaFoldDB" id="A0A386WF33"/>
<name>A0A386WF33_9ACTN</name>
<reference evidence="1 2" key="1">
    <citation type="submission" date="2017-10" db="EMBL/GenBank/DDBJ databases">
        <title>Integration of genomic and chemical information greatly accelerates assignment of the full stereostructure of myelolactone, a potent inhibitor of myeloma from a marine-derived Micromonospora.</title>
        <authorList>
            <person name="Kim M.C."/>
            <person name="Machado H."/>
            <person name="Jensen P.R."/>
            <person name="Fenical W."/>
        </authorList>
    </citation>
    <scope>NUCLEOTIDE SEQUENCE [LARGE SCALE GENOMIC DNA]</scope>
    <source>
        <strain evidence="1 2">CNY-010</strain>
    </source>
</reference>
<dbReference type="RefSeq" id="WP_120569123.1">
    <property type="nucleotide sequence ID" value="NZ_CP024087.1"/>
</dbReference>
<dbReference type="KEGG" id="mtua:CSH63_04285"/>
<proteinExistence type="predicted"/>
<protein>
    <submittedName>
        <fullName evidence="1">Uncharacterized protein</fullName>
    </submittedName>
</protein>
<accession>A0A386WF33</accession>